<dbReference type="GO" id="GO:0070897">
    <property type="term" value="P:transcription preinitiation complex assembly"/>
    <property type="evidence" value="ECO:0007669"/>
    <property type="project" value="InterPro"/>
</dbReference>
<keyword evidence="3" id="KW-0479">Metal-binding</keyword>
<dbReference type="InterPro" id="IPR013150">
    <property type="entry name" value="TFIIB_cyclin"/>
</dbReference>
<keyword evidence="2" id="KW-0804">Transcription</keyword>
<evidence type="ECO:0000256" key="4">
    <source>
        <dbReference type="SAM" id="MobiDB-lite"/>
    </source>
</evidence>
<evidence type="ECO:0000256" key="1">
    <source>
        <dbReference type="ARBA" id="ARBA00023015"/>
    </source>
</evidence>
<keyword evidence="7" id="KW-1185">Reference proteome</keyword>
<dbReference type="Gene3D" id="1.10.472.10">
    <property type="entry name" value="Cyclin-like"/>
    <property type="match status" value="1"/>
</dbReference>
<dbReference type="EMBL" id="CM035412">
    <property type="protein sequence ID" value="KAH7432783.1"/>
    <property type="molecule type" value="Genomic_DNA"/>
</dbReference>
<evidence type="ECO:0000313" key="6">
    <source>
        <dbReference type="EMBL" id="KAH7432783.1"/>
    </source>
</evidence>
<dbReference type="Gene3D" id="2.20.25.10">
    <property type="match status" value="1"/>
</dbReference>
<evidence type="ECO:0000256" key="3">
    <source>
        <dbReference type="PROSITE-ProRule" id="PRU00469"/>
    </source>
</evidence>
<proteinExistence type="predicted"/>
<keyword evidence="3" id="KW-0862">Zinc</keyword>
<dbReference type="AlphaFoldDB" id="A0A8T2UG69"/>
<comment type="caution">
    <text evidence="6">The sequence shown here is derived from an EMBL/GenBank/DDBJ whole genome shotgun (WGS) entry which is preliminary data.</text>
</comment>
<evidence type="ECO:0000259" key="5">
    <source>
        <dbReference type="PROSITE" id="PS51134"/>
    </source>
</evidence>
<evidence type="ECO:0000256" key="2">
    <source>
        <dbReference type="ARBA" id="ARBA00023163"/>
    </source>
</evidence>
<feature type="compositionally biased region" description="Polar residues" evidence="4">
    <location>
        <begin position="166"/>
        <end position="192"/>
    </location>
</feature>
<sequence length="330" mass="36224">MGDIAFCPICRMDTPMFYDMRCAELVCQKCAYVLEEHMVDDRLRHRSSKICVGKLENKDPYLGLINQLRETCVNVSSPSTGDEAHDATALPLSQSPPQQVVVDADLPPSNPDNRNASGSIRHVVHQEGPSSSASSEAVHAPVDNAEPLRQSNTEKAQEADAAACINGTTSSSTKPDMVTPSNMQRESVSDSLHQMKAPQEHRPEGNQPVSRPLSQLAVKISRLCALVRMSERGTRAAIAIADALEKKRLLNDRQPAMIAATVFIAATLCELPITLSEISELSCSFSSTQAMQRAHKKMKSAVDTILPPSLTNEERLTRLFQRPRNRRSNK</sequence>
<dbReference type="InterPro" id="IPR013137">
    <property type="entry name" value="Znf_TFIIB"/>
</dbReference>
<gene>
    <name evidence="6" type="ORF">KP509_07G039800</name>
</gene>
<feature type="region of interest" description="Disordered" evidence="4">
    <location>
        <begin position="149"/>
        <end position="212"/>
    </location>
</feature>
<dbReference type="SUPFAM" id="SSF57783">
    <property type="entry name" value="Zinc beta-ribbon"/>
    <property type="match status" value="1"/>
</dbReference>
<dbReference type="Pfam" id="PF00382">
    <property type="entry name" value="TFIIB"/>
    <property type="match status" value="1"/>
</dbReference>
<dbReference type="PRINTS" id="PR00685">
    <property type="entry name" value="TIFACTORIIB"/>
</dbReference>
<protein>
    <recommendedName>
        <fullName evidence="5">TFIIB-type domain-containing protein</fullName>
    </recommendedName>
</protein>
<feature type="domain" description="TFIIB-type" evidence="5">
    <location>
        <begin position="3"/>
        <end position="35"/>
    </location>
</feature>
<accession>A0A8T2UG69</accession>
<feature type="region of interest" description="Disordered" evidence="4">
    <location>
        <begin position="75"/>
        <end position="117"/>
    </location>
</feature>
<dbReference type="GO" id="GO:0017025">
    <property type="term" value="F:TBP-class protein binding"/>
    <property type="evidence" value="ECO:0007669"/>
    <property type="project" value="InterPro"/>
</dbReference>
<dbReference type="CDD" id="cd00043">
    <property type="entry name" value="CYCLIN_SF"/>
    <property type="match status" value="1"/>
</dbReference>
<name>A0A8T2UG69_CERRI</name>
<keyword evidence="1" id="KW-0805">Transcription regulation</keyword>
<dbReference type="SUPFAM" id="SSF47954">
    <property type="entry name" value="Cyclin-like"/>
    <property type="match status" value="1"/>
</dbReference>
<evidence type="ECO:0000313" key="7">
    <source>
        <dbReference type="Proteomes" id="UP000825935"/>
    </source>
</evidence>
<dbReference type="InterPro" id="IPR036915">
    <property type="entry name" value="Cyclin-like_sf"/>
</dbReference>
<organism evidence="6 7">
    <name type="scientific">Ceratopteris richardii</name>
    <name type="common">Triangle waterfern</name>
    <dbReference type="NCBI Taxonomy" id="49495"/>
    <lineage>
        <taxon>Eukaryota</taxon>
        <taxon>Viridiplantae</taxon>
        <taxon>Streptophyta</taxon>
        <taxon>Embryophyta</taxon>
        <taxon>Tracheophyta</taxon>
        <taxon>Polypodiopsida</taxon>
        <taxon>Polypodiidae</taxon>
        <taxon>Polypodiales</taxon>
        <taxon>Pteridineae</taxon>
        <taxon>Pteridaceae</taxon>
        <taxon>Parkerioideae</taxon>
        <taxon>Ceratopteris</taxon>
    </lineage>
</organism>
<dbReference type="PROSITE" id="PS51134">
    <property type="entry name" value="ZF_TFIIB"/>
    <property type="match status" value="1"/>
</dbReference>
<reference evidence="6" key="1">
    <citation type="submission" date="2021-08" db="EMBL/GenBank/DDBJ databases">
        <title>WGS assembly of Ceratopteris richardii.</title>
        <authorList>
            <person name="Marchant D.B."/>
            <person name="Chen G."/>
            <person name="Jenkins J."/>
            <person name="Shu S."/>
            <person name="Leebens-Mack J."/>
            <person name="Grimwood J."/>
            <person name="Schmutz J."/>
            <person name="Soltis P."/>
            <person name="Soltis D."/>
            <person name="Chen Z.-H."/>
        </authorList>
    </citation>
    <scope>NUCLEOTIDE SEQUENCE</scope>
    <source>
        <strain evidence="6">Whitten #5841</strain>
        <tissue evidence="6">Leaf</tissue>
    </source>
</reference>
<keyword evidence="3" id="KW-0863">Zinc-finger</keyword>
<dbReference type="InterPro" id="IPR000812">
    <property type="entry name" value="TFIIB"/>
</dbReference>
<dbReference type="Proteomes" id="UP000825935">
    <property type="component" value="Chromosome 7"/>
</dbReference>
<dbReference type="GO" id="GO:0008270">
    <property type="term" value="F:zinc ion binding"/>
    <property type="evidence" value="ECO:0007669"/>
    <property type="project" value="UniProtKB-KW"/>
</dbReference>